<sequence length="87" mass="10318">MLKEIEEAVRFYIKQGIVTRKDVRSLDVRTIARRFEDEFKKLGYTEVMLAEIALSGYRDYSGVLYNSNEYTYNEVKDYMIKNVLSET</sequence>
<keyword evidence="2" id="KW-1185">Reference proteome</keyword>
<dbReference type="EMBL" id="JAZHFS010000035">
    <property type="protein sequence ID" value="MEF2114977.1"/>
    <property type="molecule type" value="Genomic_DNA"/>
</dbReference>
<name>A0ABU7UUE2_9CLOT</name>
<comment type="caution">
    <text evidence="1">The sequence shown here is derived from an EMBL/GenBank/DDBJ whole genome shotgun (WGS) entry which is preliminary data.</text>
</comment>
<gene>
    <name evidence="1" type="ORF">SJI18_22090</name>
</gene>
<proteinExistence type="predicted"/>
<organism evidence="1 2">
    <name type="scientific">Clostridium frigoriphilum</name>
    <dbReference type="NCBI Taxonomy" id="443253"/>
    <lineage>
        <taxon>Bacteria</taxon>
        <taxon>Bacillati</taxon>
        <taxon>Bacillota</taxon>
        <taxon>Clostridia</taxon>
        <taxon>Eubacteriales</taxon>
        <taxon>Clostridiaceae</taxon>
        <taxon>Clostridium</taxon>
    </lineage>
</organism>
<dbReference type="RefSeq" id="WP_216254264.1">
    <property type="nucleotide sequence ID" value="NZ_JAZHFS010000035.1"/>
</dbReference>
<accession>A0ABU7UUE2</accession>
<evidence type="ECO:0000313" key="1">
    <source>
        <dbReference type="EMBL" id="MEF2114977.1"/>
    </source>
</evidence>
<protein>
    <submittedName>
        <fullName evidence="1">Uncharacterized protein</fullName>
    </submittedName>
</protein>
<evidence type="ECO:0000313" key="2">
    <source>
        <dbReference type="Proteomes" id="UP001498469"/>
    </source>
</evidence>
<dbReference type="Proteomes" id="UP001498469">
    <property type="component" value="Unassembled WGS sequence"/>
</dbReference>
<reference evidence="1 2" key="1">
    <citation type="submission" date="2023-11" db="EMBL/GenBank/DDBJ databases">
        <title>Draft genome sequence of a psychrophilic Clostridium strain from permafrost water brine.</title>
        <authorList>
            <person name="Shcherbakova V.A."/>
            <person name="Trubitsyn V.E."/>
            <person name="Zakharyuk A.G."/>
        </authorList>
    </citation>
    <scope>NUCLEOTIDE SEQUENCE [LARGE SCALE GENOMIC DNA]</scope>
    <source>
        <strain evidence="1 2">14F</strain>
    </source>
</reference>